<dbReference type="PANTHER" id="PTHR47926">
    <property type="entry name" value="PENTATRICOPEPTIDE REPEAT-CONTAINING PROTEIN"/>
    <property type="match status" value="1"/>
</dbReference>
<proteinExistence type="predicted"/>
<dbReference type="KEGG" id="rsz:130512639"/>
<dbReference type="Proteomes" id="UP000504610">
    <property type="component" value="Chromosome 5"/>
</dbReference>
<dbReference type="AlphaFoldDB" id="A0A9W3DSP9"/>
<reference evidence="1" key="1">
    <citation type="journal article" date="2019" name="Database">
        <title>The radish genome database (RadishGD): an integrated information resource for radish genomics.</title>
        <authorList>
            <person name="Yu H.J."/>
            <person name="Baek S."/>
            <person name="Lee Y.J."/>
            <person name="Cho A."/>
            <person name="Mun J.H."/>
        </authorList>
    </citation>
    <scope>NUCLEOTIDE SEQUENCE [LARGE SCALE GENOMIC DNA]</scope>
    <source>
        <strain evidence="1">cv. WK10039</strain>
    </source>
</reference>
<evidence type="ECO:0000313" key="2">
    <source>
        <dbReference type="RefSeq" id="XP_056866807.1"/>
    </source>
</evidence>
<gene>
    <name evidence="2" type="primary">LOC130512639</name>
</gene>
<keyword evidence="1" id="KW-1185">Reference proteome</keyword>
<dbReference type="PANTHER" id="PTHR47926:SF347">
    <property type="entry name" value="PENTATRICOPEPTIDE REPEAT-CONTAINING PROTEIN"/>
    <property type="match status" value="1"/>
</dbReference>
<dbReference type="InterPro" id="IPR011990">
    <property type="entry name" value="TPR-like_helical_dom_sf"/>
</dbReference>
<dbReference type="GO" id="GO:0009451">
    <property type="term" value="P:RNA modification"/>
    <property type="evidence" value="ECO:0007669"/>
    <property type="project" value="InterPro"/>
</dbReference>
<name>A0A9W3DSP9_RAPSA</name>
<dbReference type="RefSeq" id="XP_056866807.1">
    <property type="nucleotide sequence ID" value="XM_057010827.1"/>
</dbReference>
<dbReference type="InterPro" id="IPR046960">
    <property type="entry name" value="PPR_At4g14850-like_plant"/>
</dbReference>
<sequence>MHDLDNGKKIHCDIVKAPDFDNIVLTGLVDMYAKCGEIESCCRVFDGIALRNVVFWTSMIAGYNYQASPVSERSCPWSFQANLKVFSTKKNKRYVYAHHTTFGDLLGSSHIVDDMENPSRFSEEILRCISSMYITLYGRARTSSCIQVSPSSKTRFDSWNPCLGDIKEANAPRGVVIESLKLHLDDSCFNNL</sequence>
<reference evidence="2" key="2">
    <citation type="submission" date="2025-08" db="UniProtKB">
        <authorList>
            <consortium name="RefSeq"/>
        </authorList>
    </citation>
    <scope>IDENTIFICATION</scope>
    <source>
        <tissue evidence="2">Leaf</tissue>
    </source>
</reference>
<dbReference type="GeneID" id="130512639"/>
<organism evidence="1 2">
    <name type="scientific">Raphanus sativus</name>
    <name type="common">Radish</name>
    <name type="synonym">Raphanus raphanistrum var. sativus</name>
    <dbReference type="NCBI Taxonomy" id="3726"/>
    <lineage>
        <taxon>Eukaryota</taxon>
        <taxon>Viridiplantae</taxon>
        <taxon>Streptophyta</taxon>
        <taxon>Embryophyta</taxon>
        <taxon>Tracheophyta</taxon>
        <taxon>Spermatophyta</taxon>
        <taxon>Magnoliopsida</taxon>
        <taxon>eudicotyledons</taxon>
        <taxon>Gunneridae</taxon>
        <taxon>Pentapetalae</taxon>
        <taxon>rosids</taxon>
        <taxon>malvids</taxon>
        <taxon>Brassicales</taxon>
        <taxon>Brassicaceae</taxon>
        <taxon>Brassiceae</taxon>
        <taxon>Raphanus</taxon>
    </lineage>
</organism>
<evidence type="ECO:0000313" key="1">
    <source>
        <dbReference type="Proteomes" id="UP000504610"/>
    </source>
</evidence>
<protein>
    <submittedName>
        <fullName evidence="2">Pentatricopeptide repeat-containing protein At1g68930</fullName>
    </submittedName>
</protein>
<dbReference type="OrthoDB" id="1102768at2759"/>
<dbReference type="Gene3D" id="1.25.40.10">
    <property type="entry name" value="Tetratricopeptide repeat domain"/>
    <property type="match status" value="1"/>
</dbReference>
<dbReference type="GO" id="GO:0003723">
    <property type="term" value="F:RNA binding"/>
    <property type="evidence" value="ECO:0007669"/>
    <property type="project" value="InterPro"/>
</dbReference>
<accession>A0A9W3DSP9</accession>